<proteinExistence type="predicted"/>
<dbReference type="EMBL" id="HBIW01005248">
    <property type="protein sequence ID" value="CAE0688872.1"/>
    <property type="molecule type" value="Transcribed_RNA"/>
</dbReference>
<protein>
    <submittedName>
        <fullName evidence="2">Uncharacterized protein</fullName>
    </submittedName>
</protein>
<name>A0A7S3ZP04_9STRA</name>
<organism evidence="2">
    <name type="scientific">Pelagomonas calceolata</name>
    <dbReference type="NCBI Taxonomy" id="35677"/>
    <lineage>
        <taxon>Eukaryota</taxon>
        <taxon>Sar</taxon>
        <taxon>Stramenopiles</taxon>
        <taxon>Ochrophyta</taxon>
        <taxon>Pelagophyceae</taxon>
        <taxon>Pelagomonadales</taxon>
        <taxon>Pelagomonadaceae</taxon>
        <taxon>Pelagomonas</taxon>
    </lineage>
</organism>
<dbReference type="AlphaFoldDB" id="A0A7S3ZP04"/>
<feature type="compositionally biased region" description="Pro residues" evidence="1">
    <location>
        <begin position="9"/>
        <end position="23"/>
    </location>
</feature>
<evidence type="ECO:0000313" key="2">
    <source>
        <dbReference type="EMBL" id="CAE0688872.1"/>
    </source>
</evidence>
<feature type="region of interest" description="Disordered" evidence="1">
    <location>
        <begin position="1"/>
        <end position="181"/>
    </location>
</feature>
<sequence>MEIKVGEPTTPPPNLPSPTPFPTPTNVVLPSFAERGEDVDVDDDGVNEPQRPTPVGGQSIWNLFSPVKEETPAEKRRDSAMSMATPANDDMSLASPDNKPVAARHVSEPPDTPKEPRETEASKMSFLSVFSFGGSPTSQDAPTPTPVQPAADEVVEIKVEAPAPEPAVEVKTEEPQPAPAKKACCVVC</sequence>
<feature type="compositionally biased region" description="Acidic residues" evidence="1">
    <location>
        <begin position="37"/>
        <end position="46"/>
    </location>
</feature>
<feature type="compositionally biased region" description="Basic and acidic residues" evidence="1">
    <location>
        <begin position="105"/>
        <end position="121"/>
    </location>
</feature>
<gene>
    <name evidence="2" type="ORF">PCAL00307_LOCUS4306</name>
</gene>
<accession>A0A7S3ZP04</accession>
<reference evidence="2" key="1">
    <citation type="submission" date="2021-01" db="EMBL/GenBank/DDBJ databases">
        <authorList>
            <person name="Corre E."/>
            <person name="Pelletier E."/>
            <person name="Niang G."/>
            <person name="Scheremetjew M."/>
            <person name="Finn R."/>
            <person name="Kale V."/>
            <person name="Holt S."/>
            <person name="Cochrane G."/>
            <person name="Meng A."/>
            <person name="Brown T."/>
            <person name="Cohen L."/>
        </authorList>
    </citation>
    <scope>NUCLEOTIDE SEQUENCE</scope>
    <source>
        <strain evidence="2">CCMP1756</strain>
    </source>
</reference>
<feature type="compositionally biased region" description="Basic and acidic residues" evidence="1">
    <location>
        <begin position="67"/>
        <end position="79"/>
    </location>
</feature>
<evidence type="ECO:0000256" key="1">
    <source>
        <dbReference type="SAM" id="MobiDB-lite"/>
    </source>
</evidence>